<keyword evidence="4" id="KW-1185">Reference proteome</keyword>
<dbReference type="AlphaFoldDB" id="A0A2A2LHF8"/>
<dbReference type="GO" id="GO:0032502">
    <property type="term" value="P:developmental process"/>
    <property type="evidence" value="ECO:0007669"/>
    <property type="project" value="TreeGrafter"/>
</dbReference>
<dbReference type="InterPro" id="IPR036638">
    <property type="entry name" value="HLH_DNA-bd_sf"/>
</dbReference>
<dbReference type="PROSITE" id="PS50888">
    <property type="entry name" value="BHLH"/>
    <property type="match status" value="1"/>
</dbReference>
<evidence type="ECO:0000313" key="4">
    <source>
        <dbReference type="Proteomes" id="UP000218231"/>
    </source>
</evidence>
<proteinExistence type="predicted"/>
<dbReference type="SMART" id="SM00353">
    <property type="entry name" value="HLH"/>
    <property type="match status" value="1"/>
</dbReference>
<dbReference type="EMBL" id="LIAE01006751">
    <property type="protein sequence ID" value="PAV85632.1"/>
    <property type="molecule type" value="Genomic_DNA"/>
</dbReference>
<comment type="caution">
    <text evidence="3">The sequence shown here is derived from an EMBL/GenBank/DDBJ whole genome shotgun (WGS) entry which is preliminary data.</text>
</comment>
<feature type="compositionally biased region" description="Acidic residues" evidence="1">
    <location>
        <begin position="136"/>
        <end position="157"/>
    </location>
</feature>
<dbReference type="Pfam" id="PF00010">
    <property type="entry name" value="HLH"/>
    <property type="match status" value="1"/>
</dbReference>
<feature type="domain" description="BHLH" evidence="2">
    <location>
        <begin position="26"/>
        <end position="78"/>
    </location>
</feature>
<dbReference type="SUPFAM" id="SSF47459">
    <property type="entry name" value="HLH, helix-loop-helix DNA-binding domain"/>
    <property type="match status" value="1"/>
</dbReference>
<protein>
    <recommendedName>
        <fullName evidence="2">BHLH domain-containing protein</fullName>
    </recommendedName>
</protein>
<feature type="compositionally biased region" description="Basic and acidic residues" evidence="1">
    <location>
        <begin position="113"/>
        <end position="125"/>
    </location>
</feature>
<dbReference type="Gene3D" id="4.10.280.10">
    <property type="entry name" value="Helix-loop-helix DNA-binding domain"/>
    <property type="match status" value="1"/>
</dbReference>
<dbReference type="GO" id="GO:0000977">
    <property type="term" value="F:RNA polymerase II transcription regulatory region sequence-specific DNA binding"/>
    <property type="evidence" value="ECO:0007669"/>
    <property type="project" value="TreeGrafter"/>
</dbReference>
<evidence type="ECO:0000256" key="1">
    <source>
        <dbReference type="SAM" id="MobiDB-lite"/>
    </source>
</evidence>
<accession>A0A2A2LHF8</accession>
<feature type="compositionally biased region" description="Polar residues" evidence="1">
    <location>
        <begin position="160"/>
        <end position="170"/>
    </location>
</feature>
<dbReference type="InterPro" id="IPR050283">
    <property type="entry name" value="E-box_TF_Regulators"/>
</dbReference>
<dbReference type="Proteomes" id="UP000218231">
    <property type="component" value="Unassembled WGS sequence"/>
</dbReference>
<reference evidence="3 4" key="1">
    <citation type="journal article" date="2017" name="Curr. Biol.">
        <title>Genome architecture and evolution of a unichromosomal asexual nematode.</title>
        <authorList>
            <person name="Fradin H."/>
            <person name="Zegar C."/>
            <person name="Gutwein M."/>
            <person name="Lucas J."/>
            <person name="Kovtun M."/>
            <person name="Corcoran D."/>
            <person name="Baugh L.R."/>
            <person name="Kiontke K."/>
            <person name="Gunsalus K."/>
            <person name="Fitch D.H."/>
            <person name="Piano F."/>
        </authorList>
    </citation>
    <scope>NUCLEOTIDE SEQUENCE [LARGE SCALE GENOMIC DNA]</scope>
    <source>
        <strain evidence="3">PF1309</strain>
    </source>
</reference>
<evidence type="ECO:0000259" key="2">
    <source>
        <dbReference type="PROSITE" id="PS50888"/>
    </source>
</evidence>
<feature type="region of interest" description="Disordered" evidence="1">
    <location>
        <begin position="113"/>
        <end position="170"/>
    </location>
</feature>
<dbReference type="PANTHER" id="PTHR23349:SF68">
    <property type="entry name" value="FI14601P"/>
    <property type="match status" value="1"/>
</dbReference>
<organism evidence="3 4">
    <name type="scientific">Diploscapter pachys</name>
    <dbReference type="NCBI Taxonomy" id="2018661"/>
    <lineage>
        <taxon>Eukaryota</taxon>
        <taxon>Metazoa</taxon>
        <taxon>Ecdysozoa</taxon>
        <taxon>Nematoda</taxon>
        <taxon>Chromadorea</taxon>
        <taxon>Rhabditida</taxon>
        <taxon>Rhabditina</taxon>
        <taxon>Rhabditomorpha</taxon>
        <taxon>Rhabditoidea</taxon>
        <taxon>Rhabditidae</taxon>
        <taxon>Diploscapter</taxon>
    </lineage>
</organism>
<evidence type="ECO:0000313" key="3">
    <source>
        <dbReference type="EMBL" id="PAV85632.1"/>
    </source>
</evidence>
<dbReference type="PANTHER" id="PTHR23349">
    <property type="entry name" value="BASIC HELIX-LOOP-HELIX TRANSCRIPTION FACTOR, TWIST"/>
    <property type="match status" value="1"/>
</dbReference>
<dbReference type="STRING" id="2018661.A0A2A2LHF8"/>
<dbReference type="OrthoDB" id="5873393at2759"/>
<sequence>MLPSNKSSINLPNLSSSLQEIDRKAIKKKKSSVKEKRRNDELNTAFKNLQAKLPHIPRHGRLPKIKTLRIAHRYIQHLNAVLEGRMIDHFTYVRPLSIDDFANVAEEEIQTKNRYTERADEELKRCSGINSSDGSSEQDMDSEDVDDVESPESDDVNEIPNHTTSNDDYSNLYQNYQSIQLPYTSQLYLQMQAYPFSDISYFEEPKLNF</sequence>
<dbReference type="InterPro" id="IPR011598">
    <property type="entry name" value="bHLH_dom"/>
</dbReference>
<dbReference type="GO" id="GO:0046983">
    <property type="term" value="F:protein dimerization activity"/>
    <property type="evidence" value="ECO:0007669"/>
    <property type="project" value="InterPro"/>
</dbReference>
<name>A0A2A2LHF8_9BILA</name>
<gene>
    <name evidence="3" type="ORF">WR25_08246</name>
</gene>
<dbReference type="GO" id="GO:0000981">
    <property type="term" value="F:DNA-binding transcription factor activity, RNA polymerase II-specific"/>
    <property type="evidence" value="ECO:0007669"/>
    <property type="project" value="TreeGrafter"/>
</dbReference>